<dbReference type="InterPro" id="IPR000182">
    <property type="entry name" value="GNAT_dom"/>
</dbReference>
<dbReference type="GO" id="GO:0016747">
    <property type="term" value="F:acyltransferase activity, transferring groups other than amino-acyl groups"/>
    <property type="evidence" value="ECO:0007669"/>
    <property type="project" value="InterPro"/>
</dbReference>
<dbReference type="PROSITE" id="PS51186">
    <property type="entry name" value="GNAT"/>
    <property type="match status" value="1"/>
</dbReference>
<gene>
    <name evidence="2" type="ORF">SDC9_85954</name>
</gene>
<dbReference type="SUPFAM" id="SSF55729">
    <property type="entry name" value="Acyl-CoA N-acyltransferases (Nat)"/>
    <property type="match status" value="1"/>
</dbReference>
<feature type="domain" description="N-acetyltransferase" evidence="1">
    <location>
        <begin position="8"/>
        <end position="170"/>
    </location>
</feature>
<protein>
    <recommendedName>
        <fullName evidence="1">N-acetyltransferase domain-containing protein</fullName>
    </recommendedName>
</protein>
<dbReference type="EMBL" id="VSSQ01008600">
    <property type="protein sequence ID" value="MPM39321.1"/>
    <property type="molecule type" value="Genomic_DNA"/>
</dbReference>
<dbReference type="PANTHER" id="PTHR43792:SF1">
    <property type="entry name" value="N-ACETYLTRANSFERASE DOMAIN-CONTAINING PROTEIN"/>
    <property type="match status" value="1"/>
</dbReference>
<dbReference type="PANTHER" id="PTHR43792">
    <property type="entry name" value="GNAT FAMILY, PUTATIVE (AFU_ORTHOLOGUE AFUA_3G00765)-RELATED-RELATED"/>
    <property type="match status" value="1"/>
</dbReference>
<proteinExistence type="predicted"/>
<dbReference type="Pfam" id="PF13302">
    <property type="entry name" value="Acetyltransf_3"/>
    <property type="match status" value="1"/>
</dbReference>
<dbReference type="InterPro" id="IPR051531">
    <property type="entry name" value="N-acetyltransferase"/>
</dbReference>
<sequence>MMLRTKRLLIRSFRKNDQEDLYAYLSDPEVVRFEPYQPLQRSEIQTVIEQRINDRRFLAVALSSNKLIGNLYVAMTEPDVYEIGYVFNRAYWGQGYARESLICLIEYLFHNQKAQRIIASCDQENERSWRLLESCGLQRTAALVRDVYFFVDENNQPIWKDTYRYELLIDNYPINY</sequence>
<dbReference type="AlphaFoldDB" id="A0A644ZHN1"/>
<reference evidence="2" key="1">
    <citation type="submission" date="2019-08" db="EMBL/GenBank/DDBJ databases">
        <authorList>
            <person name="Kucharzyk K."/>
            <person name="Murdoch R.W."/>
            <person name="Higgins S."/>
            <person name="Loffler F."/>
        </authorList>
    </citation>
    <scope>NUCLEOTIDE SEQUENCE</scope>
</reference>
<organism evidence="2">
    <name type="scientific">bioreactor metagenome</name>
    <dbReference type="NCBI Taxonomy" id="1076179"/>
    <lineage>
        <taxon>unclassified sequences</taxon>
        <taxon>metagenomes</taxon>
        <taxon>ecological metagenomes</taxon>
    </lineage>
</organism>
<evidence type="ECO:0000259" key="1">
    <source>
        <dbReference type="PROSITE" id="PS51186"/>
    </source>
</evidence>
<name>A0A644ZHN1_9ZZZZ</name>
<dbReference type="Gene3D" id="3.40.630.30">
    <property type="match status" value="1"/>
</dbReference>
<dbReference type="InterPro" id="IPR016181">
    <property type="entry name" value="Acyl_CoA_acyltransferase"/>
</dbReference>
<evidence type="ECO:0000313" key="2">
    <source>
        <dbReference type="EMBL" id="MPM39321.1"/>
    </source>
</evidence>
<accession>A0A644ZHN1</accession>
<comment type="caution">
    <text evidence="2">The sequence shown here is derived from an EMBL/GenBank/DDBJ whole genome shotgun (WGS) entry which is preliminary data.</text>
</comment>